<comment type="caution">
    <text evidence="1">The sequence shown here is derived from an EMBL/GenBank/DDBJ whole genome shotgun (WGS) entry which is preliminary data.</text>
</comment>
<organism evidence="1 2">
    <name type="scientific">Rubrobacter taiwanensis</name>
    <dbReference type="NCBI Taxonomy" id="185139"/>
    <lineage>
        <taxon>Bacteria</taxon>
        <taxon>Bacillati</taxon>
        <taxon>Actinomycetota</taxon>
        <taxon>Rubrobacteria</taxon>
        <taxon>Rubrobacterales</taxon>
        <taxon>Rubrobacteraceae</taxon>
        <taxon>Rubrobacter</taxon>
    </lineage>
</organism>
<dbReference type="AlphaFoldDB" id="A0A4R1BSD7"/>
<name>A0A4R1BSD7_9ACTN</name>
<dbReference type="RefSeq" id="WP_132687538.1">
    <property type="nucleotide sequence ID" value="NZ_SKBU01000003.1"/>
</dbReference>
<gene>
    <name evidence="1" type="ORF">E0L93_01575</name>
</gene>
<protein>
    <submittedName>
        <fullName evidence="1">Uncharacterized protein</fullName>
    </submittedName>
</protein>
<dbReference type="OrthoDB" id="1447689at2"/>
<keyword evidence="2" id="KW-1185">Reference proteome</keyword>
<sequence length="86" mass="9479">MEEQQVEAGGRIKRREEPEFLRQFGTPFALVDEIGGEVSYALKSDTEELEEYAGRSVRVRGFLVEGFPVEPGAPGYISVTEVVGEG</sequence>
<dbReference type="Proteomes" id="UP000295244">
    <property type="component" value="Unassembled WGS sequence"/>
</dbReference>
<accession>A0A4R1BSD7</accession>
<evidence type="ECO:0000313" key="2">
    <source>
        <dbReference type="Proteomes" id="UP000295244"/>
    </source>
</evidence>
<reference evidence="1 2" key="1">
    <citation type="submission" date="2019-03" db="EMBL/GenBank/DDBJ databases">
        <title>Whole genome sequence of a novel Rubrobacter taiwanensis strain, isolated from Yellowstone National Park.</title>
        <authorList>
            <person name="Freed S."/>
            <person name="Ramaley R.F."/>
            <person name="Kyndt J.A."/>
        </authorList>
    </citation>
    <scope>NUCLEOTIDE SEQUENCE [LARGE SCALE GENOMIC DNA]</scope>
    <source>
        <strain evidence="1 2">Yellowstone</strain>
    </source>
</reference>
<evidence type="ECO:0000313" key="1">
    <source>
        <dbReference type="EMBL" id="TCJ20538.1"/>
    </source>
</evidence>
<dbReference type="EMBL" id="SKBU01000003">
    <property type="protein sequence ID" value="TCJ20538.1"/>
    <property type="molecule type" value="Genomic_DNA"/>
</dbReference>
<proteinExistence type="predicted"/>